<evidence type="ECO:0000313" key="2">
    <source>
        <dbReference type="Proteomes" id="UP000255265"/>
    </source>
</evidence>
<dbReference type="InterPro" id="IPR007709">
    <property type="entry name" value="N-FG_amidohydro"/>
</dbReference>
<protein>
    <submittedName>
        <fullName evidence="1">N-formylglutamate deformylase</fullName>
    </submittedName>
</protein>
<name>A0A370FNL4_9BURK</name>
<dbReference type="SUPFAM" id="SSF53187">
    <property type="entry name" value="Zn-dependent exopeptidases"/>
    <property type="match status" value="1"/>
</dbReference>
<organism evidence="1 2">
    <name type="scientific">Pseudacidovorax intermedius</name>
    <dbReference type="NCBI Taxonomy" id="433924"/>
    <lineage>
        <taxon>Bacteria</taxon>
        <taxon>Pseudomonadati</taxon>
        <taxon>Pseudomonadota</taxon>
        <taxon>Betaproteobacteria</taxon>
        <taxon>Burkholderiales</taxon>
        <taxon>Comamonadaceae</taxon>
        <taxon>Pseudacidovorax</taxon>
    </lineage>
</organism>
<dbReference type="STRING" id="433924.NS331_16865"/>
<dbReference type="RefSeq" id="WP_114801816.1">
    <property type="nucleotide sequence ID" value="NZ_QQAV01000001.1"/>
</dbReference>
<dbReference type="OrthoDB" id="8716700at2"/>
<dbReference type="Proteomes" id="UP000255265">
    <property type="component" value="Unassembled WGS sequence"/>
</dbReference>
<sequence length="274" mass="30087">MTAFTTTEPPFRFHQGTRPLLISMPHVGTHVPPALAARLTDEARHVPDTDWHLERLYDFADELGASVLVATHSRYVIDLNRPPDGASLYPGQSVTGLCPVDTFDDTPLYADPADLPAEAEIAARREAIWVPYHAKLAEELERIRAAHGIAMLWDAHSIRSVLPRFFEGTLPDLNLGTAQGAACDPQLAAQLLAIARADTAHTSVLNGRFTGGYITRHHGQPARGVHAVQLEMTQSSYMQEQLPFDYLPDVAARVQPTVRRMLEAMLAFADGARA</sequence>
<accession>A0A370FNL4</accession>
<proteinExistence type="predicted"/>
<keyword evidence="2" id="KW-1185">Reference proteome</keyword>
<dbReference type="Gene3D" id="3.40.630.40">
    <property type="entry name" value="Zn-dependent exopeptidases"/>
    <property type="match status" value="1"/>
</dbReference>
<dbReference type="EMBL" id="QQAV01000001">
    <property type="protein sequence ID" value="RDI29120.1"/>
    <property type="molecule type" value="Genomic_DNA"/>
</dbReference>
<dbReference type="AlphaFoldDB" id="A0A370FNL4"/>
<comment type="caution">
    <text evidence="1">The sequence shown here is derived from an EMBL/GenBank/DDBJ whole genome shotgun (WGS) entry which is preliminary data.</text>
</comment>
<dbReference type="Pfam" id="PF05013">
    <property type="entry name" value="FGase"/>
    <property type="match status" value="1"/>
</dbReference>
<dbReference type="NCBIfam" id="TIGR02017">
    <property type="entry name" value="hutG_amidohyd"/>
    <property type="match status" value="1"/>
</dbReference>
<evidence type="ECO:0000313" key="1">
    <source>
        <dbReference type="EMBL" id="RDI29120.1"/>
    </source>
</evidence>
<gene>
    <name evidence="1" type="ORF">DFR41_101876</name>
</gene>
<dbReference type="InterPro" id="IPR010247">
    <property type="entry name" value="HutG_amidohyd"/>
</dbReference>
<reference evidence="1 2" key="1">
    <citation type="submission" date="2018-07" db="EMBL/GenBank/DDBJ databases">
        <title>Genomic Encyclopedia of Type Strains, Phase IV (KMG-IV): sequencing the most valuable type-strain genomes for metagenomic binning, comparative biology and taxonomic classification.</title>
        <authorList>
            <person name="Goeker M."/>
        </authorList>
    </citation>
    <scope>NUCLEOTIDE SEQUENCE [LARGE SCALE GENOMIC DNA]</scope>
    <source>
        <strain evidence="1 2">DSM 21352</strain>
    </source>
</reference>